<dbReference type="AlphaFoldDB" id="A0A7L3PIN0"/>
<keyword evidence="4" id="KW-1185">Reference proteome</keyword>
<sequence>LISLILPFFFFFCTENSLYAYSLKDLYFAATGMEAKLPSLREDPLWEKVIDHTTHRLSLLSFQDFCYLTKIPGPSRDNVLIMNSEVAILIKGKNLQPLWTLNVSRALREPQLGYYKPDVLSIVLESEIGPNKKKV</sequence>
<gene>
    <name evidence="3" type="primary">Fam234a_1</name>
    <name evidence="3" type="ORF">XIPELE_R07273</name>
</gene>
<evidence type="ECO:0000259" key="2">
    <source>
        <dbReference type="Pfam" id="PF23727"/>
    </source>
</evidence>
<evidence type="ECO:0000313" key="3">
    <source>
        <dbReference type="EMBL" id="NXU91085.1"/>
    </source>
</evidence>
<protein>
    <submittedName>
        <fullName evidence="3">F234A protein</fullName>
    </submittedName>
</protein>
<organism evidence="3 4">
    <name type="scientific">Xiphorhynchus elegans</name>
    <name type="common">elegant woodcreeper</name>
    <dbReference type="NCBI Taxonomy" id="269412"/>
    <lineage>
        <taxon>Eukaryota</taxon>
        <taxon>Metazoa</taxon>
        <taxon>Chordata</taxon>
        <taxon>Craniata</taxon>
        <taxon>Vertebrata</taxon>
        <taxon>Euteleostomi</taxon>
        <taxon>Archelosauria</taxon>
        <taxon>Archosauria</taxon>
        <taxon>Dinosauria</taxon>
        <taxon>Saurischia</taxon>
        <taxon>Theropoda</taxon>
        <taxon>Coelurosauria</taxon>
        <taxon>Aves</taxon>
        <taxon>Neognathae</taxon>
        <taxon>Neoaves</taxon>
        <taxon>Telluraves</taxon>
        <taxon>Australaves</taxon>
        <taxon>Passeriformes</taxon>
        <taxon>Dendrocolaptidae</taxon>
        <taxon>Xiphorhynchus</taxon>
    </lineage>
</organism>
<dbReference type="Proteomes" id="UP000551443">
    <property type="component" value="Unassembled WGS sequence"/>
</dbReference>
<accession>A0A7L3PIN0</accession>
<dbReference type="EMBL" id="VZUH01006210">
    <property type="protein sequence ID" value="NXU91085.1"/>
    <property type="molecule type" value="Genomic_DNA"/>
</dbReference>
<feature type="non-terminal residue" evidence="3">
    <location>
        <position position="1"/>
    </location>
</feature>
<evidence type="ECO:0000313" key="4">
    <source>
        <dbReference type="Proteomes" id="UP000551443"/>
    </source>
</evidence>
<feature type="signal peptide" evidence="1">
    <location>
        <begin position="1"/>
        <end position="20"/>
    </location>
</feature>
<comment type="caution">
    <text evidence="3">The sequence shown here is derived from an EMBL/GenBank/DDBJ whole genome shotgun (WGS) entry which is preliminary data.</text>
</comment>
<proteinExistence type="predicted"/>
<name>A0A7L3PIN0_9DEND</name>
<evidence type="ECO:0000256" key="1">
    <source>
        <dbReference type="SAM" id="SignalP"/>
    </source>
</evidence>
<dbReference type="InterPro" id="IPR055409">
    <property type="entry name" value="Beta-prop_FAM234A_B"/>
</dbReference>
<keyword evidence="1" id="KW-0732">Signal</keyword>
<feature type="non-terminal residue" evidence="3">
    <location>
        <position position="135"/>
    </location>
</feature>
<feature type="domain" description="FAM234A/B beta-propeller" evidence="2">
    <location>
        <begin position="9"/>
        <end position="135"/>
    </location>
</feature>
<dbReference type="Pfam" id="PF23727">
    <property type="entry name" value="Beta-prop_FAM234A_B"/>
    <property type="match status" value="1"/>
</dbReference>
<reference evidence="3 4" key="1">
    <citation type="submission" date="2019-09" db="EMBL/GenBank/DDBJ databases">
        <title>Bird 10,000 Genomes (B10K) Project - Family phase.</title>
        <authorList>
            <person name="Zhang G."/>
        </authorList>
    </citation>
    <scope>NUCLEOTIDE SEQUENCE [LARGE SCALE GENOMIC DNA]</scope>
    <source>
        <strain evidence="3">OUT-0059</strain>
        <tissue evidence="3">Muscle</tissue>
    </source>
</reference>
<feature type="chain" id="PRO_5029445784" evidence="1">
    <location>
        <begin position="21"/>
        <end position="135"/>
    </location>
</feature>